<organism evidence="4 5">
    <name type="scientific">Mucilaginibacter ginsenosidivorans</name>
    <dbReference type="NCBI Taxonomy" id="398053"/>
    <lineage>
        <taxon>Bacteria</taxon>
        <taxon>Pseudomonadati</taxon>
        <taxon>Bacteroidota</taxon>
        <taxon>Sphingobacteriia</taxon>
        <taxon>Sphingobacteriales</taxon>
        <taxon>Sphingobacteriaceae</taxon>
        <taxon>Mucilaginibacter</taxon>
    </lineage>
</organism>
<dbReference type="SUPFAM" id="SSF52172">
    <property type="entry name" value="CheY-like"/>
    <property type="match status" value="1"/>
</dbReference>
<keyword evidence="5" id="KW-1185">Reference proteome</keyword>
<dbReference type="InterPro" id="IPR011006">
    <property type="entry name" value="CheY-like_superfamily"/>
</dbReference>
<dbReference type="PROSITE" id="PS50110">
    <property type="entry name" value="RESPONSE_REGULATORY"/>
    <property type="match status" value="1"/>
</dbReference>
<dbReference type="Gene3D" id="3.40.50.2300">
    <property type="match status" value="1"/>
</dbReference>
<name>A0A5B8UW64_9SPHI</name>
<dbReference type="RefSeq" id="WP_147031725.1">
    <property type="nucleotide sequence ID" value="NZ_CP042436.1"/>
</dbReference>
<dbReference type="EMBL" id="CP042436">
    <property type="protein sequence ID" value="QEC63149.1"/>
    <property type="molecule type" value="Genomic_DNA"/>
</dbReference>
<dbReference type="PANTHER" id="PTHR44591">
    <property type="entry name" value="STRESS RESPONSE REGULATOR PROTEIN 1"/>
    <property type="match status" value="1"/>
</dbReference>
<evidence type="ECO:0000259" key="3">
    <source>
        <dbReference type="PROSITE" id="PS50110"/>
    </source>
</evidence>
<dbReference type="Proteomes" id="UP000321479">
    <property type="component" value="Chromosome"/>
</dbReference>
<dbReference type="AlphaFoldDB" id="A0A5B8UW64"/>
<evidence type="ECO:0000313" key="4">
    <source>
        <dbReference type="EMBL" id="QEC63149.1"/>
    </source>
</evidence>
<gene>
    <name evidence="4" type="ORF">FRZ54_11365</name>
</gene>
<protein>
    <submittedName>
        <fullName evidence="4">Response regulator transcription factor</fullName>
    </submittedName>
</protein>
<evidence type="ECO:0000256" key="1">
    <source>
        <dbReference type="ARBA" id="ARBA00022553"/>
    </source>
</evidence>
<dbReference type="KEGG" id="mgin:FRZ54_11365"/>
<proteinExistence type="predicted"/>
<dbReference type="OrthoDB" id="677887at2"/>
<dbReference type="GO" id="GO:0000160">
    <property type="term" value="P:phosphorelay signal transduction system"/>
    <property type="evidence" value="ECO:0007669"/>
    <property type="project" value="InterPro"/>
</dbReference>
<evidence type="ECO:0000256" key="2">
    <source>
        <dbReference type="PROSITE-ProRule" id="PRU00169"/>
    </source>
</evidence>
<keyword evidence="1 2" id="KW-0597">Phosphoprotein</keyword>
<accession>A0A5B8UW64</accession>
<dbReference type="Pfam" id="PF00072">
    <property type="entry name" value="Response_reg"/>
    <property type="match status" value="1"/>
</dbReference>
<feature type="domain" description="Response regulatory" evidence="3">
    <location>
        <begin position="3"/>
        <end position="119"/>
    </location>
</feature>
<dbReference type="SMART" id="SM00448">
    <property type="entry name" value="REC"/>
    <property type="match status" value="1"/>
</dbReference>
<reference evidence="4 5" key="1">
    <citation type="journal article" date="2017" name="Curr. Microbiol.">
        <title>Mucilaginibacter ginsenosidivorans sp. nov., Isolated from Soil of Ginseng Field.</title>
        <authorList>
            <person name="Kim M.M."/>
            <person name="Siddiqi M.Z."/>
            <person name="Im W.T."/>
        </authorList>
    </citation>
    <scope>NUCLEOTIDE SEQUENCE [LARGE SCALE GENOMIC DNA]</scope>
    <source>
        <strain evidence="4 5">Gsoil 3017</strain>
    </source>
</reference>
<dbReference type="InterPro" id="IPR001789">
    <property type="entry name" value="Sig_transdc_resp-reg_receiver"/>
</dbReference>
<sequence length="122" mass="13504">MRRILAVDDNEDILDIMKLILEDCGYEVETLTDGNAIFDAIKQIHPDLILLDVMLGNADGRELCKEIKARAEMQDIPVILVSASHQVAERFALNSGAPDDFLAKPFDINDLLAKVEHNMAAA</sequence>
<evidence type="ECO:0000313" key="5">
    <source>
        <dbReference type="Proteomes" id="UP000321479"/>
    </source>
</evidence>
<feature type="modified residue" description="4-aspartylphosphate" evidence="2">
    <location>
        <position position="52"/>
    </location>
</feature>
<dbReference type="InterPro" id="IPR050595">
    <property type="entry name" value="Bact_response_regulator"/>
</dbReference>
<dbReference type="PANTHER" id="PTHR44591:SF3">
    <property type="entry name" value="RESPONSE REGULATORY DOMAIN-CONTAINING PROTEIN"/>
    <property type="match status" value="1"/>
</dbReference>